<accession>A0ABN6RRJ2</accession>
<keyword evidence="1" id="KW-1133">Transmembrane helix</keyword>
<protein>
    <submittedName>
        <fullName evidence="2">Uncharacterized protein</fullName>
    </submittedName>
</protein>
<dbReference type="Proteomes" id="UP001061361">
    <property type="component" value="Chromosome"/>
</dbReference>
<keyword evidence="1" id="KW-0812">Transmembrane</keyword>
<evidence type="ECO:0000313" key="3">
    <source>
        <dbReference type="Proteomes" id="UP001061361"/>
    </source>
</evidence>
<sequence length="44" mass="5276">MDYDYSPFNPYIWGAFVAAWVVIRLIGNAYRKKYRFGQAERRGE</sequence>
<reference evidence="2" key="1">
    <citation type="submission" date="2022-08" db="EMBL/GenBank/DDBJ databases">
        <title>Genome Sequence of the sulphate-reducing bacterium, Pseudodesulfovibrio portus JCM14722.</title>
        <authorList>
            <person name="Kondo R."/>
            <person name="Kataoka T."/>
        </authorList>
    </citation>
    <scope>NUCLEOTIDE SEQUENCE</scope>
    <source>
        <strain evidence="2">JCM 14722</strain>
    </source>
</reference>
<keyword evidence="3" id="KW-1185">Reference proteome</keyword>
<keyword evidence="1" id="KW-0472">Membrane</keyword>
<evidence type="ECO:0000313" key="2">
    <source>
        <dbReference type="EMBL" id="BDQ33600.1"/>
    </source>
</evidence>
<gene>
    <name evidence="2" type="ORF">JCM14722_11420</name>
</gene>
<name>A0ABN6RRJ2_9BACT</name>
<dbReference type="RefSeq" id="WP_264983659.1">
    <property type="nucleotide sequence ID" value="NZ_AP026708.1"/>
</dbReference>
<proteinExistence type="predicted"/>
<feature type="transmembrane region" description="Helical" evidence="1">
    <location>
        <begin position="12"/>
        <end position="30"/>
    </location>
</feature>
<evidence type="ECO:0000256" key="1">
    <source>
        <dbReference type="SAM" id="Phobius"/>
    </source>
</evidence>
<dbReference type="EMBL" id="AP026708">
    <property type="protein sequence ID" value="BDQ33600.1"/>
    <property type="molecule type" value="Genomic_DNA"/>
</dbReference>
<organism evidence="2 3">
    <name type="scientific">Pseudodesulfovibrio portus</name>
    <dbReference type="NCBI Taxonomy" id="231439"/>
    <lineage>
        <taxon>Bacteria</taxon>
        <taxon>Pseudomonadati</taxon>
        <taxon>Thermodesulfobacteriota</taxon>
        <taxon>Desulfovibrionia</taxon>
        <taxon>Desulfovibrionales</taxon>
        <taxon>Desulfovibrionaceae</taxon>
    </lineage>
</organism>